<dbReference type="Gene3D" id="3.40.50.300">
    <property type="entry name" value="P-loop containing nucleotide triphosphate hydrolases"/>
    <property type="match status" value="2"/>
</dbReference>
<feature type="binding site" evidence="12">
    <location>
        <position position="516"/>
    </location>
    <ligand>
        <name>Zn(2+)</name>
        <dbReference type="ChEBI" id="CHEBI:29105"/>
        <label>2</label>
    </ligand>
</feature>
<dbReference type="InterPro" id="IPR040498">
    <property type="entry name" value="PriA_CRR"/>
</dbReference>
<keyword evidence="10 12" id="KW-0413">Isomerase</keyword>
<comment type="function">
    <text evidence="12">Initiates the restart of stalled replication forks, which reloads the replicative helicase on sites other than the origin of replication. Recognizes and binds to abandoned replication forks and remodels them to uncover a helicase loading site. Promotes assembly of the primosome at these replication forks.</text>
</comment>
<evidence type="ECO:0000256" key="1">
    <source>
        <dbReference type="ARBA" id="ARBA00022515"/>
    </source>
</evidence>
<dbReference type="PROSITE" id="PS51192">
    <property type="entry name" value="HELICASE_ATP_BIND_1"/>
    <property type="match status" value="1"/>
</dbReference>
<feature type="domain" description="Helicase C-terminal" evidence="14">
    <location>
        <begin position="539"/>
        <end position="693"/>
    </location>
</feature>
<dbReference type="GO" id="GO:0005524">
    <property type="term" value="F:ATP binding"/>
    <property type="evidence" value="ECO:0007669"/>
    <property type="project" value="UniProtKB-UniRule"/>
</dbReference>
<feature type="binding site" evidence="12">
    <location>
        <position position="534"/>
    </location>
    <ligand>
        <name>Zn(2+)</name>
        <dbReference type="ChEBI" id="CHEBI:29105"/>
        <label>2</label>
    </ligand>
</feature>
<keyword evidence="6 12" id="KW-0347">Helicase</keyword>
<keyword evidence="3 12" id="KW-0479">Metal-binding</keyword>
<keyword evidence="8 12" id="KW-0067">ATP-binding</keyword>
<feature type="binding site" evidence="12">
    <location>
        <position position="513"/>
    </location>
    <ligand>
        <name>Zn(2+)</name>
        <dbReference type="ChEBI" id="CHEBI:29105"/>
        <label>2</label>
    </ligand>
</feature>
<evidence type="ECO:0000256" key="8">
    <source>
        <dbReference type="ARBA" id="ARBA00022840"/>
    </source>
</evidence>
<evidence type="ECO:0000256" key="7">
    <source>
        <dbReference type="ARBA" id="ARBA00022833"/>
    </source>
</evidence>
<dbReference type="Gene3D" id="3.40.1440.60">
    <property type="entry name" value="PriA, 3(prime) DNA-binding domain"/>
    <property type="match status" value="1"/>
</dbReference>
<dbReference type="InterPro" id="IPR041222">
    <property type="entry name" value="PriA_3primeBD"/>
</dbReference>
<keyword evidence="2 12" id="KW-0235">DNA replication</keyword>
<dbReference type="GO" id="GO:0003677">
    <property type="term" value="F:DNA binding"/>
    <property type="evidence" value="ECO:0007669"/>
    <property type="project" value="UniProtKB-UniRule"/>
</dbReference>
<dbReference type="PROSITE" id="PS51194">
    <property type="entry name" value="HELICASE_CTER"/>
    <property type="match status" value="1"/>
</dbReference>
<evidence type="ECO:0000256" key="5">
    <source>
        <dbReference type="ARBA" id="ARBA00022801"/>
    </source>
</evidence>
<dbReference type="NCBIfam" id="NF004066">
    <property type="entry name" value="PRK05580.1-3"/>
    <property type="match status" value="1"/>
</dbReference>
<dbReference type="GO" id="GO:1990077">
    <property type="term" value="C:primosome complex"/>
    <property type="evidence" value="ECO:0007669"/>
    <property type="project" value="UniProtKB-UniRule"/>
</dbReference>
<feature type="binding site" evidence="12">
    <location>
        <position position="531"/>
    </location>
    <ligand>
        <name>Zn(2+)</name>
        <dbReference type="ChEBI" id="CHEBI:29105"/>
        <label>2</label>
    </ligand>
</feature>
<comment type="caution">
    <text evidence="15">The sequence shown here is derived from an EMBL/GenBank/DDBJ whole genome shotgun (WGS) entry which is preliminary data.</text>
</comment>
<dbReference type="GO" id="GO:0006302">
    <property type="term" value="P:double-strand break repair"/>
    <property type="evidence" value="ECO:0007669"/>
    <property type="project" value="InterPro"/>
</dbReference>
<dbReference type="GO" id="GO:0008270">
    <property type="term" value="F:zinc ion binding"/>
    <property type="evidence" value="ECO:0007669"/>
    <property type="project" value="UniProtKB-UniRule"/>
</dbReference>
<evidence type="ECO:0000256" key="12">
    <source>
        <dbReference type="HAMAP-Rule" id="MF_00983"/>
    </source>
</evidence>
<dbReference type="InterPro" id="IPR041236">
    <property type="entry name" value="PriA_C"/>
</dbReference>
<dbReference type="PANTHER" id="PTHR30580">
    <property type="entry name" value="PRIMOSOMAL PROTEIN N"/>
    <property type="match status" value="1"/>
</dbReference>
<comment type="catalytic activity">
    <reaction evidence="11 12">
        <text>ATP + H2O = ADP + phosphate + H(+)</text>
        <dbReference type="Rhea" id="RHEA:13065"/>
        <dbReference type="ChEBI" id="CHEBI:15377"/>
        <dbReference type="ChEBI" id="CHEBI:15378"/>
        <dbReference type="ChEBI" id="CHEBI:30616"/>
        <dbReference type="ChEBI" id="CHEBI:43474"/>
        <dbReference type="ChEBI" id="CHEBI:456216"/>
        <dbReference type="EC" id="5.6.2.4"/>
    </reaction>
</comment>
<dbReference type="HAMAP" id="MF_00983">
    <property type="entry name" value="PriA"/>
    <property type="match status" value="1"/>
</dbReference>
<keyword evidence="5 12" id="KW-0378">Hydrolase</keyword>
<comment type="cofactor">
    <cofactor evidence="12">
        <name>Zn(2+)</name>
        <dbReference type="ChEBI" id="CHEBI:29105"/>
    </cofactor>
    <text evidence="12">Binds 2 zinc ions per subunit.</text>
</comment>
<keyword evidence="1 12" id="KW-0639">Primosome</keyword>
<evidence type="ECO:0000259" key="14">
    <source>
        <dbReference type="PROSITE" id="PS51194"/>
    </source>
</evidence>
<dbReference type="Pfam" id="PF18074">
    <property type="entry name" value="PriA_C"/>
    <property type="match status" value="1"/>
</dbReference>
<protein>
    <recommendedName>
        <fullName evidence="12">Replication restart protein PriA</fullName>
    </recommendedName>
    <alternativeName>
        <fullName evidence="12">ATP-dependent DNA helicase PriA</fullName>
        <ecNumber evidence="12">5.6.2.4</ecNumber>
    </alternativeName>
    <alternativeName>
        <fullName evidence="12">DNA 3'-5' helicase PriA</fullName>
    </alternativeName>
</protein>
<dbReference type="AlphaFoldDB" id="A0A8J3EZD9"/>
<dbReference type="OrthoDB" id="9759544at2"/>
<keyword evidence="16" id="KW-1185">Reference proteome</keyword>
<keyword evidence="4 12" id="KW-0547">Nucleotide-binding</keyword>
<evidence type="ECO:0000256" key="11">
    <source>
        <dbReference type="ARBA" id="ARBA00048988"/>
    </source>
</evidence>
<dbReference type="GO" id="GO:0016787">
    <property type="term" value="F:hydrolase activity"/>
    <property type="evidence" value="ECO:0007669"/>
    <property type="project" value="UniProtKB-KW"/>
</dbReference>
<evidence type="ECO:0000259" key="13">
    <source>
        <dbReference type="PROSITE" id="PS51192"/>
    </source>
</evidence>
<keyword evidence="9 12" id="KW-0238">DNA-binding</keyword>
<dbReference type="InterPro" id="IPR011545">
    <property type="entry name" value="DEAD/DEAH_box_helicase_dom"/>
</dbReference>
<evidence type="ECO:0000313" key="16">
    <source>
        <dbReference type="Proteomes" id="UP000626244"/>
    </source>
</evidence>
<name>A0A8J3EZD9_9BACI</name>
<comment type="catalytic activity">
    <reaction evidence="12">
        <text>Couples ATP hydrolysis with the unwinding of duplex DNA by translocating in the 3'-5' direction.</text>
        <dbReference type="EC" id="5.6.2.4"/>
    </reaction>
</comment>
<dbReference type="Pfam" id="PF18319">
    <property type="entry name" value="Zn_ribbon_PriA"/>
    <property type="match status" value="1"/>
</dbReference>
<comment type="subunit">
    <text evidence="12">Component of the replication restart primosome.</text>
</comment>
<dbReference type="CDD" id="cd18804">
    <property type="entry name" value="SF2_C_priA"/>
    <property type="match status" value="1"/>
</dbReference>
<dbReference type="SMART" id="SM00487">
    <property type="entry name" value="DEXDc"/>
    <property type="match status" value="1"/>
</dbReference>
<dbReference type="NCBIfam" id="TIGR00595">
    <property type="entry name" value="priA"/>
    <property type="match status" value="1"/>
</dbReference>
<evidence type="ECO:0000313" key="15">
    <source>
        <dbReference type="EMBL" id="GGI14326.1"/>
    </source>
</evidence>
<organism evidence="15 16">
    <name type="scientific">Gottfriedia solisilvae</name>
    <dbReference type="NCBI Taxonomy" id="1516104"/>
    <lineage>
        <taxon>Bacteria</taxon>
        <taxon>Bacillati</taxon>
        <taxon>Bacillota</taxon>
        <taxon>Bacilli</taxon>
        <taxon>Bacillales</taxon>
        <taxon>Bacillaceae</taxon>
        <taxon>Gottfriedia</taxon>
    </lineage>
</organism>
<dbReference type="FunFam" id="3.40.50.300:FF:000489">
    <property type="entry name" value="Primosome assembly protein PriA"/>
    <property type="match status" value="1"/>
</dbReference>
<dbReference type="GO" id="GO:0006270">
    <property type="term" value="P:DNA replication initiation"/>
    <property type="evidence" value="ECO:0007669"/>
    <property type="project" value="TreeGrafter"/>
</dbReference>
<dbReference type="RefSeq" id="WP_088000342.1">
    <property type="nucleotide sequence ID" value="NZ_BMHB01000001.1"/>
</dbReference>
<reference evidence="16" key="1">
    <citation type="journal article" date="2019" name="Int. J. Syst. Evol. Microbiol.">
        <title>The Global Catalogue of Microorganisms (GCM) 10K type strain sequencing project: providing services to taxonomists for standard genome sequencing and annotation.</title>
        <authorList>
            <consortium name="The Broad Institute Genomics Platform"/>
            <consortium name="The Broad Institute Genome Sequencing Center for Infectious Disease"/>
            <person name="Wu L."/>
            <person name="Ma J."/>
        </authorList>
    </citation>
    <scope>NUCLEOTIDE SEQUENCE [LARGE SCALE GENOMIC DNA]</scope>
    <source>
        <strain evidence="16">CGMCC 1.14993</strain>
    </source>
</reference>
<dbReference type="InterPro" id="IPR027417">
    <property type="entry name" value="P-loop_NTPase"/>
</dbReference>
<dbReference type="InterPro" id="IPR042115">
    <property type="entry name" value="PriA_3primeBD_sf"/>
</dbReference>
<evidence type="ECO:0000256" key="10">
    <source>
        <dbReference type="ARBA" id="ARBA00023235"/>
    </source>
</evidence>
<feature type="binding site" evidence="12">
    <location>
        <position position="504"/>
    </location>
    <ligand>
        <name>Zn(2+)</name>
        <dbReference type="ChEBI" id="CHEBI:29105"/>
        <label>1</label>
    </ligand>
</feature>
<evidence type="ECO:0000256" key="2">
    <source>
        <dbReference type="ARBA" id="ARBA00022705"/>
    </source>
</evidence>
<dbReference type="EMBL" id="BMHB01000001">
    <property type="protein sequence ID" value="GGI14326.1"/>
    <property type="molecule type" value="Genomic_DNA"/>
</dbReference>
<keyword evidence="7 12" id="KW-0862">Zinc</keyword>
<dbReference type="InterPro" id="IPR005259">
    <property type="entry name" value="PriA"/>
</dbReference>
<dbReference type="SMART" id="SM00490">
    <property type="entry name" value="HELICc"/>
    <property type="match status" value="1"/>
</dbReference>
<feature type="binding site" evidence="12">
    <location>
        <position position="507"/>
    </location>
    <ligand>
        <name>Zn(2+)</name>
        <dbReference type="ChEBI" id="CHEBI:29105"/>
        <label>1</label>
    </ligand>
</feature>
<dbReference type="Pfam" id="PF00271">
    <property type="entry name" value="Helicase_C"/>
    <property type="match status" value="1"/>
</dbReference>
<dbReference type="GO" id="GO:0006310">
    <property type="term" value="P:DNA recombination"/>
    <property type="evidence" value="ECO:0007669"/>
    <property type="project" value="InterPro"/>
</dbReference>
<dbReference type="PANTHER" id="PTHR30580:SF0">
    <property type="entry name" value="PRIMOSOMAL PROTEIN N"/>
    <property type="match status" value="1"/>
</dbReference>
<dbReference type="InterPro" id="IPR014001">
    <property type="entry name" value="Helicase_ATP-bd"/>
</dbReference>
<dbReference type="CDD" id="cd17929">
    <property type="entry name" value="DEXHc_priA"/>
    <property type="match status" value="1"/>
</dbReference>
<feature type="domain" description="Helicase ATP-binding" evidence="13">
    <location>
        <begin position="276"/>
        <end position="442"/>
    </location>
</feature>
<dbReference type="FunFam" id="3.40.1440.60:FF:000001">
    <property type="entry name" value="Primosomal protein N"/>
    <property type="match status" value="1"/>
</dbReference>
<sequence>MTYASVLVDVSVRQTDRPFDYLIPDRWHDAIQPGMRVIVPFGPRKVQGFVLAIKETTSLDKVKEIEEVLDVMPVLTEELLLLGSHIAQKTLCFLISAYQAMLPTAIKAVYKKHVQITSDEVYEALPTELAQLFSVVKRREWTEVESLVSKISIVQRAIKEGLLEIEYEVKNKANKKTERVVSLLKVLDEDLKNISSPQQKDIIEYLRMNGQTSVKELKEFLQITDSPIKTLQKNEFISIETIEVYRDPYVGSDIEKSKPLPLVDEQRVAYEHIVSSFKEREHKIHLLHGVTGSGKTEVYLQTIQEVLLKGMEAIVLVPEISLTPQIVGRFKSRFGNDVAVLHSGLSIGEKYDEWRKIQRKEVKVVVGARSAIFAPFENLGIIIIDEEHETTYKQDEHPRYHARDIAVWRGEYHNCPVVLGSATPTLETFARAQKGVYELETMSMRVNQGPLPEVEVVDMREQLRNGNRTMFSTLLHEKIIDRLEKKEQIILFLNRRGYSSFVMCRDCGYTIQCPHCEVSLTYHKHNHSLKCHYCGYETYMPKQCPSCQSDHIRFFGTGTQKVEEAITQSFPEARVIRMDNDTTSRKGAHEKMLKQFGNGEADILLGTQMIAKGLDFPNVTLVGVLAADSSLHLPDFRASERTFSLLTQVSGRAGRHEKPGEVVIQTYSPEHYSIELAKTQDFIAFYEEEMKIRRSFHYPPFYYLVLISISHTDLIKVVKVSEQITGYLRENLSNRSIVLGPVASPIAKIKDQFRYQCVIKYKSEPALYDVLNRIQQFYQEETDKGKLQITIDFQPTMFM</sequence>
<dbReference type="GO" id="GO:0006269">
    <property type="term" value="P:DNA replication, synthesis of primer"/>
    <property type="evidence" value="ECO:0007669"/>
    <property type="project" value="UniProtKB-KW"/>
</dbReference>
<dbReference type="SUPFAM" id="SSF52540">
    <property type="entry name" value="P-loop containing nucleoside triphosphate hydrolases"/>
    <property type="match status" value="2"/>
</dbReference>
<dbReference type="GO" id="GO:0043138">
    <property type="term" value="F:3'-5' DNA helicase activity"/>
    <property type="evidence" value="ECO:0007669"/>
    <property type="project" value="UniProtKB-EC"/>
</dbReference>
<evidence type="ECO:0000256" key="4">
    <source>
        <dbReference type="ARBA" id="ARBA00022741"/>
    </source>
</evidence>
<gene>
    <name evidence="12 15" type="primary">priA</name>
    <name evidence="15" type="ORF">GCM10007380_22380</name>
</gene>
<dbReference type="EC" id="5.6.2.4" evidence="12"/>
<feature type="binding site" evidence="12">
    <location>
        <position position="544"/>
    </location>
    <ligand>
        <name>Zn(2+)</name>
        <dbReference type="ChEBI" id="CHEBI:29105"/>
        <label>1</label>
    </ligand>
</feature>
<comment type="similarity">
    <text evidence="12">Belongs to the helicase family. PriA subfamily.</text>
</comment>
<evidence type="ECO:0000256" key="9">
    <source>
        <dbReference type="ARBA" id="ARBA00023125"/>
    </source>
</evidence>
<feature type="binding site" evidence="12">
    <location>
        <position position="547"/>
    </location>
    <ligand>
        <name>Zn(2+)</name>
        <dbReference type="ChEBI" id="CHEBI:29105"/>
        <label>1</label>
    </ligand>
</feature>
<dbReference type="Pfam" id="PF17764">
    <property type="entry name" value="PriA_3primeBD"/>
    <property type="match status" value="1"/>
</dbReference>
<dbReference type="InterPro" id="IPR001650">
    <property type="entry name" value="Helicase_C-like"/>
</dbReference>
<evidence type="ECO:0000256" key="3">
    <source>
        <dbReference type="ARBA" id="ARBA00022723"/>
    </source>
</evidence>
<evidence type="ECO:0000256" key="6">
    <source>
        <dbReference type="ARBA" id="ARBA00022806"/>
    </source>
</evidence>
<accession>A0A8J3EZD9</accession>
<dbReference type="Pfam" id="PF00270">
    <property type="entry name" value="DEAD"/>
    <property type="match status" value="1"/>
</dbReference>
<proteinExistence type="inferred from homology"/>
<dbReference type="Proteomes" id="UP000626244">
    <property type="component" value="Unassembled WGS sequence"/>
</dbReference>